<feature type="transmembrane region" description="Helical" evidence="2">
    <location>
        <begin position="158"/>
        <end position="180"/>
    </location>
</feature>
<reference evidence="4 5" key="1">
    <citation type="submission" date="2018-01" db="EMBL/GenBank/DDBJ databases">
        <authorList>
            <person name="Gaut B.S."/>
            <person name="Morton B.R."/>
            <person name="Clegg M.T."/>
            <person name="Duvall M.R."/>
        </authorList>
    </citation>
    <scope>NUCLEOTIDE SEQUENCE [LARGE SCALE GENOMIC DNA]</scope>
    <source>
        <strain evidence="4">GP69</strain>
    </source>
</reference>
<feature type="transmembrane region" description="Helical" evidence="2">
    <location>
        <begin position="33"/>
        <end position="56"/>
    </location>
</feature>
<dbReference type="SUPFAM" id="SSF103481">
    <property type="entry name" value="Multidrug resistance efflux transporter EmrE"/>
    <property type="match status" value="1"/>
</dbReference>
<keyword evidence="2" id="KW-0812">Transmembrane</keyword>
<organism evidence="4 5">
    <name type="scientific">Acetatifactor muris</name>
    <dbReference type="NCBI Taxonomy" id="879566"/>
    <lineage>
        <taxon>Bacteria</taxon>
        <taxon>Bacillati</taxon>
        <taxon>Bacillota</taxon>
        <taxon>Clostridia</taxon>
        <taxon>Lachnospirales</taxon>
        <taxon>Lachnospiraceae</taxon>
        <taxon>Acetatifactor</taxon>
    </lineage>
</organism>
<feature type="transmembrane region" description="Helical" evidence="2">
    <location>
        <begin position="201"/>
        <end position="222"/>
    </location>
</feature>
<evidence type="ECO:0000256" key="1">
    <source>
        <dbReference type="ARBA" id="ARBA00007362"/>
    </source>
</evidence>
<dbReference type="AlphaFoldDB" id="A0A2K4ZGA7"/>
<dbReference type="Pfam" id="PF00892">
    <property type="entry name" value="EamA"/>
    <property type="match status" value="1"/>
</dbReference>
<keyword evidence="5" id="KW-1185">Reference proteome</keyword>
<accession>A0A2K4ZGA7</accession>
<sequence>MRYGILAGITWALETVILGAALAMTPFVSSEQAIFLAPFVSTFLHDACSAVWAGFYNGLRRNMYDVWKALQTKSGKFVVLAAIIGGPVGMTGYVLAVNYMGASVGAVASAIFPAIGAVLAYFFLKEKMQWYRWILLVATLLGVYGLSWSPDLAMSNFFFGVIGALMCAFGWGIEAVILARCLQDPEVKDEYALQIRQTTSALVYGIVILPTLRGWGFTIHLFTGDTGWLLVMIAFAALFATISYLFYYRAIAEIGASKAMALNVSYSAWAIVFTVLIFRDKSILTPVTTGCSIIVIICGILAAADFKELFRKE</sequence>
<dbReference type="InterPro" id="IPR000620">
    <property type="entry name" value="EamA_dom"/>
</dbReference>
<evidence type="ECO:0000313" key="4">
    <source>
        <dbReference type="EMBL" id="SOY29472.1"/>
    </source>
</evidence>
<feature type="transmembrane region" description="Helical" evidence="2">
    <location>
        <begin position="77"/>
        <end position="96"/>
    </location>
</feature>
<dbReference type="EMBL" id="OFSM01000010">
    <property type="protein sequence ID" value="SOY29472.1"/>
    <property type="molecule type" value="Genomic_DNA"/>
</dbReference>
<gene>
    <name evidence="4" type="ORF">AMURIS_02193</name>
</gene>
<feature type="transmembrane region" description="Helical" evidence="2">
    <location>
        <begin position="228"/>
        <end position="247"/>
    </location>
</feature>
<feature type="transmembrane region" description="Helical" evidence="2">
    <location>
        <begin position="283"/>
        <end position="304"/>
    </location>
</feature>
<evidence type="ECO:0000256" key="2">
    <source>
        <dbReference type="SAM" id="Phobius"/>
    </source>
</evidence>
<feature type="transmembrane region" description="Helical" evidence="2">
    <location>
        <begin position="102"/>
        <end position="123"/>
    </location>
</feature>
<dbReference type="Gene3D" id="1.10.3730.20">
    <property type="match status" value="1"/>
</dbReference>
<dbReference type="GO" id="GO:0016020">
    <property type="term" value="C:membrane"/>
    <property type="evidence" value="ECO:0007669"/>
    <property type="project" value="InterPro"/>
</dbReference>
<dbReference type="RefSeq" id="WP_103239578.1">
    <property type="nucleotide sequence ID" value="NZ_JANJZD010000001.1"/>
</dbReference>
<feature type="transmembrane region" description="Helical" evidence="2">
    <location>
        <begin position="130"/>
        <end position="146"/>
    </location>
</feature>
<dbReference type="InterPro" id="IPR037185">
    <property type="entry name" value="EmrE-like"/>
</dbReference>
<feature type="domain" description="EamA" evidence="3">
    <location>
        <begin position="4"/>
        <end position="147"/>
    </location>
</feature>
<proteinExistence type="inferred from homology"/>
<evidence type="ECO:0000313" key="5">
    <source>
        <dbReference type="Proteomes" id="UP000236311"/>
    </source>
</evidence>
<dbReference type="OrthoDB" id="5604143at2"/>
<keyword evidence="2" id="KW-1133">Transmembrane helix</keyword>
<name>A0A2K4ZGA7_9FIRM</name>
<keyword evidence="2" id="KW-0472">Membrane</keyword>
<evidence type="ECO:0000259" key="3">
    <source>
        <dbReference type="Pfam" id="PF00892"/>
    </source>
</evidence>
<comment type="similarity">
    <text evidence="1">Belongs to the EamA transporter family.</text>
</comment>
<feature type="transmembrane region" description="Helical" evidence="2">
    <location>
        <begin position="259"/>
        <end position="277"/>
    </location>
</feature>
<dbReference type="Proteomes" id="UP000236311">
    <property type="component" value="Unassembled WGS sequence"/>
</dbReference>
<protein>
    <submittedName>
        <fullName evidence="4">EamA-like transporter family protein</fullName>
    </submittedName>
</protein>